<comment type="catalytic activity">
    <reaction evidence="16">
        <text>dihydroxyacetone + ATP = dihydroxyacetone phosphate + ADP + H(+)</text>
        <dbReference type="Rhea" id="RHEA:15773"/>
        <dbReference type="ChEBI" id="CHEBI:15378"/>
        <dbReference type="ChEBI" id="CHEBI:16016"/>
        <dbReference type="ChEBI" id="CHEBI:30616"/>
        <dbReference type="ChEBI" id="CHEBI:57642"/>
        <dbReference type="ChEBI" id="CHEBI:456216"/>
        <dbReference type="EC" id="2.7.1.29"/>
    </reaction>
</comment>
<organism evidence="19">
    <name type="scientific">Medioppia subpectinata</name>
    <dbReference type="NCBI Taxonomy" id="1979941"/>
    <lineage>
        <taxon>Eukaryota</taxon>
        <taxon>Metazoa</taxon>
        <taxon>Ecdysozoa</taxon>
        <taxon>Arthropoda</taxon>
        <taxon>Chelicerata</taxon>
        <taxon>Arachnida</taxon>
        <taxon>Acari</taxon>
        <taxon>Acariformes</taxon>
        <taxon>Sarcoptiformes</taxon>
        <taxon>Oribatida</taxon>
        <taxon>Brachypylina</taxon>
        <taxon>Oppioidea</taxon>
        <taxon>Oppiidae</taxon>
        <taxon>Medioppia</taxon>
    </lineage>
</organism>
<dbReference type="InterPro" id="IPR036117">
    <property type="entry name" value="DhaL_dom_sf"/>
</dbReference>
<dbReference type="FunFam" id="1.25.40.340:FF:000002">
    <property type="entry name" value="Dihydroxyacetone kinase, L subunit"/>
    <property type="match status" value="1"/>
</dbReference>
<dbReference type="PROSITE" id="PS51480">
    <property type="entry name" value="DHAL"/>
    <property type="match status" value="1"/>
</dbReference>
<comment type="subunit">
    <text evidence="13">Homodimer. Interacts with IFIH1 (via the CARD domains), the interaction is inhibited by viral infection.</text>
</comment>
<dbReference type="OrthoDB" id="1724672at2759"/>
<dbReference type="SMART" id="SM01120">
    <property type="entry name" value="Dak2"/>
    <property type="match status" value="1"/>
</dbReference>
<keyword evidence="9" id="KW-0067">ATP-binding</keyword>
<dbReference type="Pfam" id="PF02734">
    <property type="entry name" value="Dak2"/>
    <property type="match status" value="1"/>
</dbReference>
<evidence type="ECO:0000256" key="1">
    <source>
        <dbReference type="ARBA" id="ARBA00008757"/>
    </source>
</evidence>
<dbReference type="PROSITE" id="PS51481">
    <property type="entry name" value="DHAK"/>
    <property type="match status" value="1"/>
</dbReference>
<dbReference type="EC" id="2.7.1.28" evidence="3"/>
<dbReference type="GO" id="GO:0019563">
    <property type="term" value="P:glycerol catabolic process"/>
    <property type="evidence" value="ECO:0007669"/>
    <property type="project" value="TreeGrafter"/>
</dbReference>
<dbReference type="PANTHER" id="PTHR28629">
    <property type="entry name" value="TRIOKINASE/FMN CYCLASE"/>
    <property type="match status" value="1"/>
</dbReference>
<dbReference type="EMBL" id="OC855813">
    <property type="protein sequence ID" value="CAD7622693.1"/>
    <property type="molecule type" value="Genomic_DNA"/>
</dbReference>
<evidence type="ECO:0000259" key="18">
    <source>
        <dbReference type="PROSITE" id="PS51481"/>
    </source>
</evidence>
<dbReference type="SUPFAM" id="SSF82549">
    <property type="entry name" value="DAK1/DegV-like"/>
    <property type="match status" value="1"/>
</dbReference>
<evidence type="ECO:0000256" key="13">
    <source>
        <dbReference type="ARBA" id="ARBA00046681"/>
    </source>
</evidence>
<comment type="similarity">
    <text evidence="1">Belongs to the dihydroxyacetone kinase (DAK) family.</text>
</comment>
<dbReference type="GO" id="GO:0005829">
    <property type="term" value="C:cytosol"/>
    <property type="evidence" value="ECO:0007669"/>
    <property type="project" value="TreeGrafter"/>
</dbReference>
<dbReference type="SUPFAM" id="SSF101473">
    <property type="entry name" value="DhaL-like"/>
    <property type="match status" value="1"/>
</dbReference>
<dbReference type="EMBL" id="CAJPIZ010001238">
    <property type="protein sequence ID" value="CAG2103123.1"/>
    <property type="molecule type" value="Genomic_DNA"/>
</dbReference>
<dbReference type="GO" id="GO:0034012">
    <property type="term" value="F:FAD-AMP lyase (cyclizing) activity"/>
    <property type="evidence" value="ECO:0007669"/>
    <property type="project" value="UniProtKB-EC"/>
</dbReference>
<evidence type="ECO:0000313" key="19">
    <source>
        <dbReference type="EMBL" id="CAD7622693.1"/>
    </source>
</evidence>
<feature type="non-terminal residue" evidence="19">
    <location>
        <position position="487"/>
    </location>
</feature>
<dbReference type="InterPro" id="IPR050861">
    <property type="entry name" value="Dihydroxyacetone_Kinase"/>
</dbReference>
<dbReference type="GO" id="GO:0050354">
    <property type="term" value="F:triokinase activity"/>
    <property type="evidence" value="ECO:0007669"/>
    <property type="project" value="UniProtKB-EC"/>
</dbReference>
<evidence type="ECO:0000256" key="5">
    <source>
        <dbReference type="ARBA" id="ARBA00018932"/>
    </source>
</evidence>
<dbReference type="Gene3D" id="3.30.1180.20">
    <property type="entry name" value="Dihydroxyacetone kinase, domain 2"/>
    <property type="match status" value="1"/>
</dbReference>
<protein>
    <recommendedName>
        <fullName evidence="5">Triokinase/FMN cyclase</fullName>
        <ecNumber evidence="3">2.7.1.28</ecNumber>
        <ecNumber evidence="2">2.7.1.29</ecNumber>
        <ecNumber evidence="4">4.6.1.15</ecNumber>
    </recommendedName>
    <alternativeName>
        <fullName evidence="11">Bifunctional ATP-dependent dihydroxyacetone kinase/FAD-AMP lyase (cyclizing)</fullName>
    </alternativeName>
</protein>
<comment type="catalytic activity">
    <reaction evidence="14">
        <text>D-glyceraldehyde + ATP = D-glyceraldehyde 3-phosphate + ADP + H(+)</text>
        <dbReference type="Rhea" id="RHEA:13941"/>
        <dbReference type="ChEBI" id="CHEBI:15378"/>
        <dbReference type="ChEBI" id="CHEBI:17378"/>
        <dbReference type="ChEBI" id="CHEBI:30616"/>
        <dbReference type="ChEBI" id="CHEBI:59776"/>
        <dbReference type="ChEBI" id="CHEBI:456216"/>
        <dbReference type="EC" id="2.7.1.28"/>
    </reaction>
</comment>
<evidence type="ECO:0000313" key="20">
    <source>
        <dbReference type="Proteomes" id="UP000759131"/>
    </source>
</evidence>
<evidence type="ECO:0000256" key="6">
    <source>
        <dbReference type="ARBA" id="ARBA00022679"/>
    </source>
</evidence>
<sequence>ILIIVANYTGDRLNFGLAREHALLKGYKVEMFIFGEDVAFYGKGKKAGRRGLAGISLIHKIAGALAEEKKTAKQIKTALEEYCGQIGTISVSLNCVNIPGLGSSFTLANDMLELGLGVHGEAGVERLKLCSARDVVDVMLNHLVGRSSLLNDTIGRHNNRIVILLNNTGGLSLFELNIIVKETVNQLQTRKLCVERIYSGCFMTSFSMSGVSLSAMAVDDRILQLLDSPSASSAWTQLLNTPKVLNRSVILQNPNPSPKDETPDYETIDGLKFGRELFVRAIELSCKALISSEKHLNELDTELGDGDCGSTLSGASKLLLKLITEKQLKPSFFQLSHFCEANMGGTSGAIYSLMFTAASQAIRANVKRIDRSYDYIDLWRDVIKYSLQTITQYSFAKPGDRSMLDSLNSAHEALVKCDHSVAYHQIAKLVAQSAKKGAESTASMSANVGRASYVNKASIARPDPGAIAVSIWIDSIAQAFNEFANRK</sequence>
<evidence type="ECO:0000256" key="9">
    <source>
        <dbReference type="ARBA" id="ARBA00022840"/>
    </source>
</evidence>
<comment type="catalytic activity">
    <reaction evidence="15">
        <text>FAD = riboflavin cyclic-4',5'-phosphate + AMP + H(+)</text>
        <dbReference type="Rhea" id="RHEA:13729"/>
        <dbReference type="ChEBI" id="CHEBI:15378"/>
        <dbReference type="ChEBI" id="CHEBI:57692"/>
        <dbReference type="ChEBI" id="CHEBI:76202"/>
        <dbReference type="ChEBI" id="CHEBI:456215"/>
        <dbReference type="EC" id="4.6.1.15"/>
    </reaction>
</comment>
<keyword evidence="7" id="KW-0547">Nucleotide-binding</keyword>
<dbReference type="EC" id="4.6.1.15" evidence="4"/>
<dbReference type="AlphaFoldDB" id="A0A7R9PWP8"/>
<dbReference type="FunFam" id="3.30.1180.20:FF:000001">
    <property type="entry name" value="Dihydroxyacetone kinase 1"/>
    <property type="match status" value="1"/>
</dbReference>
<evidence type="ECO:0000256" key="12">
    <source>
        <dbReference type="ARBA" id="ARBA00045490"/>
    </source>
</evidence>
<evidence type="ECO:0000256" key="16">
    <source>
        <dbReference type="ARBA" id="ARBA00048898"/>
    </source>
</evidence>
<evidence type="ECO:0000256" key="11">
    <source>
        <dbReference type="ARBA" id="ARBA00032426"/>
    </source>
</evidence>
<dbReference type="GO" id="GO:0005524">
    <property type="term" value="F:ATP binding"/>
    <property type="evidence" value="ECO:0007669"/>
    <property type="project" value="UniProtKB-KW"/>
</dbReference>
<reference evidence="19" key="1">
    <citation type="submission" date="2020-11" db="EMBL/GenBank/DDBJ databases">
        <authorList>
            <person name="Tran Van P."/>
        </authorList>
    </citation>
    <scope>NUCLEOTIDE SEQUENCE</scope>
</reference>
<evidence type="ECO:0000256" key="2">
    <source>
        <dbReference type="ARBA" id="ARBA00012107"/>
    </source>
</evidence>
<name>A0A7R9PWP8_9ACAR</name>
<comment type="function">
    <text evidence="12">Catalyzes both the phosphorylation of dihydroxyacetone and of glyceraldehyde, and the splitting of ribonucleoside diphosphate-X compounds among which FAD is the best substrate. Represses IFIH1-mediated cellular antiviral response.</text>
</comment>
<keyword evidence="8" id="KW-0418">Kinase</keyword>
<dbReference type="InterPro" id="IPR004006">
    <property type="entry name" value="DhaK_dom"/>
</dbReference>
<feature type="domain" description="DhaL" evidence="17">
    <location>
        <begin position="276"/>
        <end position="478"/>
    </location>
</feature>
<proteinExistence type="inferred from homology"/>
<dbReference type="EC" id="2.7.1.29" evidence="2"/>
<dbReference type="PANTHER" id="PTHR28629:SF4">
    <property type="entry name" value="TRIOKINASE_FMN CYCLASE"/>
    <property type="match status" value="1"/>
</dbReference>
<evidence type="ECO:0000256" key="8">
    <source>
        <dbReference type="ARBA" id="ARBA00022777"/>
    </source>
</evidence>
<gene>
    <name evidence="19" type="ORF">OSB1V03_LOCUS3156</name>
</gene>
<dbReference type="InterPro" id="IPR004007">
    <property type="entry name" value="DhaL_dom"/>
</dbReference>
<dbReference type="Gene3D" id="3.40.50.10440">
    <property type="entry name" value="Dihydroxyacetone kinase, domain 1"/>
    <property type="match status" value="1"/>
</dbReference>
<evidence type="ECO:0000256" key="4">
    <source>
        <dbReference type="ARBA" id="ARBA00012578"/>
    </source>
</evidence>
<keyword evidence="20" id="KW-1185">Reference proteome</keyword>
<evidence type="ECO:0000256" key="14">
    <source>
        <dbReference type="ARBA" id="ARBA00047974"/>
    </source>
</evidence>
<evidence type="ECO:0000256" key="3">
    <source>
        <dbReference type="ARBA" id="ARBA00012110"/>
    </source>
</evidence>
<keyword evidence="6" id="KW-0808">Transferase</keyword>
<evidence type="ECO:0000256" key="15">
    <source>
        <dbReference type="ARBA" id="ARBA00048526"/>
    </source>
</evidence>
<evidence type="ECO:0000259" key="17">
    <source>
        <dbReference type="PROSITE" id="PS51480"/>
    </source>
</evidence>
<accession>A0A7R9PWP8</accession>
<evidence type="ECO:0000256" key="10">
    <source>
        <dbReference type="ARBA" id="ARBA00023285"/>
    </source>
</evidence>
<dbReference type="Pfam" id="PF02733">
    <property type="entry name" value="Dak1"/>
    <property type="match status" value="1"/>
</dbReference>
<evidence type="ECO:0000256" key="7">
    <source>
        <dbReference type="ARBA" id="ARBA00022741"/>
    </source>
</evidence>
<keyword evidence="10" id="KW-0170">Cobalt</keyword>
<dbReference type="Proteomes" id="UP000759131">
    <property type="component" value="Unassembled WGS sequence"/>
</dbReference>
<dbReference type="Gene3D" id="1.25.40.340">
    <property type="match status" value="1"/>
</dbReference>
<feature type="domain" description="DhaK" evidence="18">
    <location>
        <begin position="1"/>
        <end position="235"/>
    </location>
</feature>
<dbReference type="GO" id="GO:0004371">
    <property type="term" value="F:glycerone kinase activity"/>
    <property type="evidence" value="ECO:0007669"/>
    <property type="project" value="UniProtKB-EC"/>
</dbReference>